<protein>
    <recommendedName>
        <fullName evidence="6">Anoctamin</fullName>
    </recommendedName>
</protein>
<reference evidence="9 10" key="1">
    <citation type="journal article" date="2024" name="BMC Genomics">
        <title>De novo assembly and annotation of Popillia japonica's genome with initial clues to its potential as an invasive pest.</title>
        <authorList>
            <person name="Cucini C."/>
            <person name="Boschi S."/>
            <person name="Funari R."/>
            <person name="Cardaioli E."/>
            <person name="Iannotti N."/>
            <person name="Marturano G."/>
            <person name="Paoli F."/>
            <person name="Bruttini M."/>
            <person name="Carapelli A."/>
            <person name="Frati F."/>
            <person name="Nardi F."/>
        </authorList>
    </citation>
    <scope>NUCLEOTIDE SEQUENCE [LARGE SCALE GENOMIC DNA]</scope>
    <source>
        <strain evidence="9">DMR45628</strain>
    </source>
</reference>
<comment type="similarity">
    <text evidence="2 6">Belongs to the anoctamin family.</text>
</comment>
<keyword evidence="5 6" id="KW-0472">Membrane</keyword>
<accession>A0AAW1N584</accession>
<organism evidence="9 10">
    <name type="scientific">Popillia japonica</name>
    <name type="common">Japanese beetle</name>
    <dbReference type="NCBI Taxonomy" id="7064"/>
    <lineage>
        <taxon>Eukaryota</taxon>
        <taxon>Metazoa</taxon>
        <taxon>Ecdysozoa</taxon>
        <taxon>Arthropoda</taxon>
        <taxon>Hexapoda</taxon>
        <taxon>Insecta</taxon>
        <taxon>Pterygota</taxon>
        <taxon>Neoptera</taxon>
        <taxon>Endopterygota</taxon>
        <taxon>Coleoptera</taxon>
        <taxon>Polyphaga</taxon>
        <taxon>Scarabaeiformia</taxon>
        <taxon>Scarabaeidae</taxon>
        <taxon>Rutelinae</taxon>
        <taxon>Popillia</taxon>
    </lineage>
</organism>
<dbReference type="InterPro" id="IPR049452">
    <property type="entry name" value="Anoctamin_TM"/>
</dbReference>
<dbReference type="GO" id="GO:0005254">
    <property type="term" value="F:chloride channel activity"/>
    <property type="evidence" value="ECO:0007669"/>
    <property type="project" value="TreeGrafter"/>
</dbReference>
<evidence type="ECO:0000259" key="8">
    <source>
        <dbReference type="Pfam" id="PF04547"/>
    </source>
</evidence>
<evidence type="ECO:0000256" key="5">
    <source>
        <dbReference type="ARBA" id="ARBA00023136"/>
    </source>
</evidence>
<feature type="region of interest" description="Disordered" evidence="7">
    <location>
        <begin position="201"/>
        <end position="241"/>
    </location>
</feature>
<feature type="compositionally biased region" description="Basic and acidic residues" evidence="7">
    <location>
        <begin position="201"/>
        <end position="212"/>
    </location>
</feature>
<name>A0AAW1N584_POPJA</name>
<keyword evidence="10" id="KW-1185">Reference proteome</keyword>
<dbReference type="Proteomes" id="UP001458880">
    <property type="component" value="Unassembled WGS sequence"/>
</dbReference>
<dbReference type="PANTHER" id="PTHR12308:SF74">
    <property type="entry name" value="ANOCTAMIN"/>
    <property type="match status" value="1"/>
</dbReference>
<evidence type="ECO:0000256" key="6">
    <source>
        <dbReference type="RuleBase" id="RU280814"/>
    </source>
</evidence>
<gene>
    <name evidence="9" type="ORF">QE152_g1337</name>
</gene>
<evidence type="ECO:0000256" key="4">
    <source>
        <dbReference type="ARBA" id="ARBA00022989"/>
    </source>
</evidence>
<feature type="compositionally biased region" description="Polar residues" evidence="7">
    <location>
        <begin position="213"/>
        <end position="229"/>
    </location>
</feature>
<feature type="transmembrane region" description="Helical" evidence="6">
    <location>
        <begin position="102"/>
        <end position="127"/>
    </location>
</feature>
<evidence type="ECO:0000256" key="2">
    <source>
        <dbReference type="ARBA" id="ARBA00009671"/>
    </source>
</evidence>
<comment type="caution">
    <text evidence="6">Lacks conserved residue(s) required for the propagation of feature annotation.</text>
</comment>
<evidence type="ECO:0000256" key="7">
    <source>
        <dbReference type="SAM" id="MobiDB-lite"/>
    </source>
</evidence>
<keyword evidence="4 6" id="KW-1133">Transmembrane helix</keyword>
<comment type="subcellular location">
    <subcellularLocation>
        <location evidence="1 6">Membrane</location>
        <topology evidence="1 6">Multi-pass membrane protein</topology>
    </subcellularLocation>
</comment>
<dbReference type="PANTHER" id="PTHR12308">
    <property type="entry name" value="ANOCTAMIN"/>
    <property type="match status" value="1"/>
</dbReference>
<sequence>MSKRYLTDDELHRFWEEVYSSDENSNRIQEEEREMADNILDDIREEDELWRRKSNELAFKWGTIGMTSLDEPRSNYRGEMGVDPVTGRIQPQYPRWKTNVKMYCVSFPVVFVCMVTAFIIMLISFWAEDYFRQMDSVWTDQLVNIPSIVYAGLVCVMNVYYRKLATFLAEWGQLQWLPSCVAQSLAEDDETDDVDLRDMNTIEGEKENERMNTIETPNAENVADPNQDQPIDAKIEENANY</sequence>
<feature type="transmembrane region" description="Helical" evidence="6">
    <location>
        <begin position="142"/>
        <end position="161"/>
    </location>
</feature>
<keyword evidence="3 6" id="KW-0812">Transmembrane</keyword>
<evidence type="ECO:0000313" key="10">
    <source>
        <dbReference type="Proteomes" id="UP001458880"/>
    </source>
</evidence>
<evidence type="ECO:0000256" key="3">
    <source>
        <dbReference type="ARBA" id="ARBA00022692"/>
    </source>
</evidence>
<dbReference type="AlphaFoldDB" id="A0AAW1N584"/>
<dbReference type="GO" id="GO:0005886">
    <property type="term" value="C:plasma membrane"/>
    <property type="evidence" value="ECO:0007669"/>
    <property type="project" value="TreeGrafter"/>
</dbReference>
<evidence type="ECO:0000313" key="9">
    <source>
        <dbReference type="EMBL" id="KAK9754338.1"/>
    </source>
</evidence>
<comment type="caution">
    <text evidence="9">The sequence shown here is derived from an EMBL/GenBank/DDBJ whole genome shotgun (WGS) entry which is preliminary data.</text>
</comment>
<proteinExistence type="inferred from homology"/>
<dbReference type="InterPro" id="IPR007632">
    <property type="entry name" value="Anoctamin"/>
</dbReference>
<evidence type="ECO:0000256" key="1">
    <source>
        <dbReference type="ARBA" id="ARBA00004141"/>
    </source>
</evidence>
<dbReference type="Pfam" id="PF04547">
    <property type="entry name" value="Anoctamin"/>
    <property type="match status" value="1"/>
</dbReference>
<feature type="compositionally biased region" description="Basic and acidic residues" evidence="7">
    <location>
        <begin position="231"/>
        <end position="241"/>
    </location>
</feature>
<dbReference type="EMBL" id="JASPKY010000008">
    <property type="protein sequence ID" value="KAK9754338.1"/>
    <property type="molecule type" value="Genomic_DNA"/>
</dbReference>
<feature type="domain" description="Anoctamin transmembrane" evidence="8">
    <location>
        <begin position="48"/>
        <end position="172"/>
    </location>
</feature>